<dbReference type="PANTHER" id="PTHR39339:SF1">
    <property type="entry name" value="CHAD DOMAIN-CONTAINING PROTEIN"/>
    <property type="match status" value="1"/>
</dbReference>
<accession>A0ABY4N006</accession>
<dbReference type="PROSITE" id="PS51708">
    <property type="entry name" value="CHAD"/>
    <property type="match status" value="1"/>
</dbReference>
<protein>
    <submittedName>
        <fullName evidence="2">CHAD domain-containing protein</fullName>
    </submittedName>
</protein>
<dbReference type="SMART" id="SM00880">
    <property type="entry name" value="CHAD"/>
    <property type="match status" value="1"/>
</dbReference>
<dbReference type="Pfam" id="PF05235">
    <property type="entry name" value="CHAD"/>
    <property type="match status" value="1"/>
</dbReference>
<proteinExistence type="predicted"/>
<dbReference type="EMBL" id="CP097160">
    <property type="protein sequence ID" value="UQN14578.1"/>
    <property type="molecule type" value="Genomic_DNA"/>
</dbReference>
<name>A0ABY4N006_9MICO</name>
<gene>
    <name evidence="2" type="ORF">M3M28_11075</name>
</gene>
<evidence type="ECO:0000313" key="2">
    <source>
        <dbReference type="EMBL" id="UQN14578.1"/>
    </source>
</evidence>
<dbReference type="InterPro" id="IPR038186">
    <property type="entry name" value="CHAD_dom_sf"/>
</dbReference>
<dbReference type="InterPro" id="IPR007899">
    <property type="entry name" value="CHAD_dom"/>
</dbReference>
<sequence>MAKARSLRTSEVVTRMVRAAAADVRDTLPAALRDEPDAVHEHRTRVRRLRAVLAGVSRYVDAPAARRLRDEYREWGHSLGVVRDLEVRAEQADAALTDADVDDADAWRRLVGREREQYVVEHARLEQQASFTAATKRARRLERFAAEPHARGGKARKDLRRVLQHEIKRVRRAKRAYDGRLETQHELRKAGRRLRYIAEAIGTQAPGLFEVSHLVAAGKGVHDALGEQRDALLLVARLRLARAAADAAGEAVAPYEQLTEAAESRASDHAKGLKPALKQLRRGAKAIS</sequence>
<reference evidence="2" key="1">
    <citation type="submission" date="2022-05" db="EMBL/GenBank/DDBJ databases">
        <title>Complete genome sequence of toluene-degrading Gulosibacter sediminis strain ACHW.36C.</title>
        <authorList>
            <person name="Wai A.C."/>
            <person name="Lai G.K."/>
            <person name="Griffin S.D."/>
            <person name="Leung F.C."/>
        </authorList>
    </citation>
    <scope>NUCLEOTIDE SEQUENCE [LARGE SCALE GENOMIC DNA]</scope>
    <source>
        <strain evidence="2">ACHW.36C</strain>
    </source>
</reference>
<feature type="domain" description="CHAD" evidence="1">
    <location>
        <begin position="1"/>
        <end position="282"/>
    </location>
</feature>
<evidence type="ECO:0000259" key="1">
    <source>
        <dbReference type="PROSITE" id="PS51708"/>
    </source>
</evidence>
<dbReference type="PANTHER" id="PTHR39339">
    <property type="entry name" value="SLR1444 PROTEIN"/>
    <property type="match status" value="1"/>
</dbReference>
<dbReference type="Gene3D" id="1.40.20.10">
    <property type="entry name" value="CHAD domain"/>
    <property type="match status" value="1"/>
</dbReference>
<organism evidence="2">
    <name type="scientific">Gulosibacter sediminis</name>
    <dbReference type="NCBI Taxonomy" id="1729695"/>
    <lineage>
        <taxon>Bacteria</taxon>
        <taxon>Bacillati</taxon>
        <taxon>Actinomycetota</taxon>
        <taxon>Actinomycetes</taxon>
        <taxon>Micrococcales</taxon>
        <taxon>Microbacteriaceae</taxon>
        <taxon>Gulosibacter</taxon>
    </lineage>
</organism>